<dbReference type="Gene3D" id="2.60.40.420">
    <property type="entry name" value="Cupredoxins - blue copper proteins"/>
    <property type="match status" value="1"/>
</dbReference>
<dbReference type="EMBL" id="UINC01038012">
    <property type="protein sequence ID" value="SVB34378.1"/>
    <property type="molecule type" value="Genomic_DNA"/>
</dbReference>
<evidence type="ECO:0000313" key="1">
    <source>
        <dbReference type="EMBL" id="SVB34378.1"/>
    </source>
</evidence>
<dbReference type="InterPro" id="IPR008972">
    <property type="entry name" value="Cupredoxin"/>
</dbReference>
<reference evidence="1" key="1">
    <citation type="submission" date="2018-05" db="EMBL/GenBank/DDBJ databases">
        <authorList>
            <person name="Lanie J.A."/>
            <person name="Ng W.-L."/>
            <person name="Kazmierczak K.M."/>
            <person name="Andrzejewski T.M."/>
            <person name="Davidsen T.M."/>
            <person name="Wayne K.J."/>
            <person name="Tettelin H."/>
            <person name="Glass J.I."/>
            <person name="Rusch D."/>
            <person name="Podicherti R."/>
            <person name="Tsui H.-C.T."/>
            <person name="Winkler M.E."/>
        </authorList>
    </citation>
    <scope>NUCLEOTIDE SEQUENCE</scope>
</reference>
<feature type="non-terminal residue" evidence="1">
    <location>
        <position position="1"/>
    </location>
</feature>
<organism evidence="1">
    <name type="scientific">marine metagenome</name>
    <dbReference type="NCBI Taxonomy" id="408172"/>
    <lineage>
        <taxon>unclassified sequences</taxon>
        <taxon>metagenomes</taxon>
        <taxon>ecological metagenomes</taxon>
    </lineage>
</organism>
<sequence length="61" mass="6915">LYGYICEPHVGFGMVGFIIVGPTTQADIDRYKDAYEVKNLRGPFRRLIGKLNKIKPTVTED</sequence>
<accession>A0A382D7G7</accession>
<protein>
    <submittedName>
        <fullName evidence="1">Uncharacterized protein</fullName>
    </submittedName>
</protein>
<proteinExistence type="predicted"/>
<name>A0A382D7G7_9ZZZZ</name>
<gene>
    <name evidence="1" type="ORF">METZ01_LOCUS187232</name>
</gene>
<dbReference type="SUPFAM" id="SSF49503">
    <property type="entry name" value="Cupredoxins"/>
    <property type="match status" value="1"/>
</dbReference>
<dbReference type="AlphaFoldDB" id="A0A382D7G7"/>